<keyword evidence="6" id="KW-0547">Nucleotide-binding</keyword>
<dbReference type="GO" id="GO:0005524">
    <property type="term" value="F:ATP binding"/>
    <property type="evidence" value="ECO:0007669"/>
    <property type="project" value="UniProtKB-KW"/>
</dbReference>
<dbReference type="SMART" id="SM00911">
    <property type="entry name" value="HWE_HK"/>
    <property type="match status" value="1"/>
</dbReference>
<dbReference type="SUPFAM" id="SSF55785">
    <property type="entry name" value="PYP-like sensor domain (PAS domain)"/>
    <property type="match status" value="1"/>
</dbReference>
<accession>A0A179SB85</accession>
<evidence type="ECO:0000313" key="11">
    <source>
        <dbReference type="Proteomes" id="UP000078316"/>
    </source>
</evidence>
<evidence type="ECO:0000259" key="9">
    <source>
        <dbReference type="PROSITE" id="PS50112"/>
    </source>
</evidence>
<evidence type="ECO:0000256" key="1">
    <source>
        <dbReference type="ARBA" id="ARBA00000085"/>
    </source>
</evidence>
<evidence type="ECO:0000256" key="3">
    <source>
        <dbReference type="ARBA" id="ARBA00021740"/>
    </source>
</evidence>
<proteinExistence type="predicted"/>
<dbReference type="PANTHER" id="PTHR41523">
    <property type="entry name" value="TWO-COMPONENT SYSTEM SENSOR PROTEIN"/>
    <property type="match status" value="1"/>
</dbReference>
<dbReference type="CDD" id="cd00130">
    <property type="entry name" value="PAS"/>
    <property type="match status" value="1"/>
</dbReference>
<dbReference type="STRING" id="427683.A5481_13000"/>
<dbReference type="Pfam" id="PF07536">
    <property type="entry name" value="HWE_HK"/>
    <property type="match status" value="1"/>
</dbReference>
<keyword evidence="4" id="KW-0597">Phosphoprotein</keyword>
<sequence>MIESIPHLVWQSNPLGDWIWASRQWAAFTGQGPGRSRGYGWLDAIHPEDRERTREAWQQAARQGRLSIEHRLCRRDADGEAYVWFSTRAEPRRDGDGRPTAWFGTSTDIHALHAIREEQARLVHELQRRTRNNLAVIRGIVRRVADGASGEDVASHIDDRLAALARIQASITREPLAGVALDVLIRNELSAHALPEPSEFAGPPLRLPAEMAEKLGLVLHELALGAALDGHDRIAVTWSAAATHLTVTWREGARPGARPVIDATPQGGMQGGALRGEMLERMLAYDLRATTTVAETGRERRIVIALPLPG</sequence>
<keyword evidence="8" id="KW-0067">ATP-binding</keyword>
<dbReference type="Gene3D" id="3.30.450.20">
    <property type="entry name" value="PAS domain"/>
    <property type="match status" value="1"/>
</dbReference>
<keyword evidence="7" id="KW-0418">Kinase</keyword>
<dbReference type="AlphaFoldDB" id="A0A179SB85"/>
<evidence type="ECO:0000256" key="6">
    <source>
        <dbReference type="ARBA" id="ARBA00022741"/>
    </source>
</evidence>
<dbReference type="Pfam" id="PF08447">
    <property type="entry name" value="PAS_3"/>
    <property type="match status" value="1"/>
</dbReference>
<dbReference type="InterPro" id="IPR000014">
    <property type="entry name" value="PAS"/>
</dbReference>
<protein>
    <recommendedName>
        <fullName evidence="3">Blue-light-activated histidine kinase</fullName>
        <ecNumber evidence="2">2.7.13.3</ecNumber>
    </recommendedName>
</protein>
<organism evidence="10 11">
    <name type="scientific">Methylobacterium platani</name>
    <dbReference type="NCBI Taxonomy" id="427683"/>
    <lineage>
        <taxon>Bacteria</taxon>
        <taxon>Pseudomonadati</taxon>
        <taxon>Pseudomonadota</taxon>
        <taxon>Alphaproteobacteria</taxon>
        <taxon>Hyphomicrobiales</taxon>
        <taxon>Methylobacteriaceae</taxon>
        <taxon>Methylobacterium</taxon>
    </lineage>
</organism>
<comment type="catalytic activity">
    <reaction evidence="1">
        <text>ATP + protein L-histidine = ADP + protein N-phospho-L-histidine.</text>
        <dbReference type="EC" id="2.7.13.3"/>
    </reaction>
</comment>
<dbReference type="InterPro" id="IPR013655">
    <property type="entry name" value="PAS_fold_3"/>
</dbReference>
<dbReference type="GO" id="GO:0004673">
    <property type="term" value="F:protein histidine kinase activity"/>
    <property type="evidence" value="ECO:0007669"/>
    <property type="project" value="UniProtKB-EC"/>
</dbReference>
<dbReference type="NCBIfam" id="TIGR00229">
    <property type="entry name" value="sensory_box"/>
    <property type="match status" value="1"/>
</dbReference>
<evidence type="ECO:0000256" key="7">
    <source>
        <dbReference type="ARBA" id="ARBA00022777"/>
    </source>
</evidence>
<keyword evidence="5" id="KW-0808">Transferase</keyword>
<dbReference type="EMBL" id="LWHQ01000022">
    <property type="protein sequence ID" value="OAS24648.1"/>
    <property type="molecule type" value="Genomic_DNA"/>
</dbReference>
<dbReference type="InterPro" id="IPR035965">
    <property type="entry name" value="PAS-like_dom_sf"/>
</dbReference>
<evidence type="ECO:0000256" key="4">
    <source>
        <dbReference type="ARBA" id="ARBA00022553"/>
    </source>
</evidence>
<evidence type="ECO:0000313" key="10">
    <source>
        <dbReference type="EMBL" id="OAS24648.1"/>
    </source>
</evidence>
<name>A0A179SB85_9HYPH</name>
<evidence type="ECO:0000256" key="8">
    <source>
        <dbReference type="ARBA" id="ARBA00022840"/>
    </source>
</evidence>
<evidence type="ECO:0000256" key="2">
    <source>
        <dbReference type="ARBA" id="ARBA00012438"/>
    </source>
</evidence>
<dbReference type="InterPro" id="IPR011102">
    <property type="entry name" value="Sig_transdc_His_kinase_HWE"/>
</dbReference>
<gene>
    <name evidence="10" type="ORF">A5481_13000</name>
</gene>
<dbReference type="EC" id="2.7.13.3" evidence="2"/>
<evidence type="ECO:0000256" key="5">
    <source>
        <dbReference type="ARBA" id="ARBA00022679"/>
    </source>
</evidence>
<feature type="domain" description="PAS" evidence="9">
    <location>
        <begin position="1"/>
        <end position="64"/>
    </location>
</feature>
<dbReference type="PROSITE" id="PS50112">
    <property type="entry name" value="PAS"/>
    <property type="match status" value="1"/>
</dbReference>
<dbReference type="Proteomes" id="UP000078316">
    <property type="component" value="Unassembled WGS sequence"/>
</dbReference>
<reference evidence="10 11" key="1">
    <citation type="submission" date="2016-04" db="EMBL/GenBank/DDBJ databases">
        <authorList>
            <person name="Evans L.H."/>
            <person name="Alamgir A."/>
            <person name="Owens N."/>
            <person name="Weber N.D."/>
            <person name="Virtaneva K."/>
            <person name="Barbian K."/>
            <person name="Babar A."/>
            <person name="Rosenke K."/>
        </authorList>
    </citation>
    <scope>NUCLEOTIDE SEQUENCE [LARGE SCALE GENOMIC DNA]</scope>
    <source>
        <strain evidence="10 11">PMB02</strain>
    </source>
</reference>
<comment type="caution">
    <text evidence="10">The sequence shown here is derived from an EMBL/GenBank/DDBJ whole genome shotgun (WGS) entry which is preliminary data.</text>
</comment>
<dbReference type="PANTHER" id="PTHR41523:SF8">
    <property type="entry name" value="ETHYLENE RESPONSE SENSOR PROTEIN"/>
    <property type="match status" value="1"/>
</dbReference>